<proteinExistence type="predicted"/>
<keyword evidence="6" id="KW-0598">Phosphotransferase system</keyword>
<dbReference type="GO" id="GO:0016301">
    <property type="term" value="F:kinase activity"/>
    <property type="evidence" value="ECO:0007669"/>
    <property type="project" value="UniProtKB-KW"/>
</dbReference>
<dbReference type="GO" id="GO:0005737">
    <property type="term" value="C:cytoplasm"/>
    <property type="evidence" value="ECO:0007669"/>
    <property type="project" value="UniProtKB-SubCell"/>
</dbReference>
<evidence type="ECO:0000256" key="3">
    <source>
        <dbReference type="ARBA" id="ARBA00022490"/>
    </source>
</evidence>
<dbReference type="GO" id="GO:0008982">
    <property type="term" value="F:protein-N(PI)-phosphohistidine-sugar phosphotransferase activity"/>
    <property type="evidence" value="ECO:0007669"/>
    <property type="project" value="InterPro"/>
</dbReference>
<dbReference type="RefSeq" id="WP_065591057.1">
    <property type="nucleotide sequence ID" value="NZ_CAWMPN010000008.1"/>
</dbReference>
<dbReference type="PROSITE" id="PS51101">
    <property type="entry name" value="PTS_EIIB_TYPE_4"/>
    <property type="match status" value="1"/>
</dbReference>
<dbReference type="Gene3D" id="3.40.35.10">
    <property type="entry name" value="Phosphotransferase system, sorbose subfamily IIB component"/>
    <property type="match status" value="1"/>
</dbReference>
<keyword evidence="2" id="KW-0813">Transport</keyword>
<evidence type="ECO:0000256" key="5">
    <source>
        <dbReference type="ARBA" id="ARBA00022679"/>
    </source>
</evidence>
<protein>
    <submittedName>
        <fullName evidence="9">PTS N-acetylgalactosamine transporter subunit IIB</fullName>
    </submittedName>
</protein>
<evidence type="ECO:0000256" key="4">
    <source>
        <dbReference type="ARBA" id="ARBA00022597"/>
    </source>
</evidence>
<evidence type="ECO:0000259" key="8">
    <source>
        <dbReference type="PROSITE" id="PS51101"/>
    </source>
</evidence>
<evidence type="ECO:0000313" key="9">
    <source>
        <dbReference type="EMBL" id="OCH21890.1"/>
    </source>
</evidence>
<dbReference type="STRING" id="688.A6E04_08500"/>
<evidence type="ECO:0000256" key="7">
    <source>
        <dbReference type="ARBA" id="ARBA00022777"/>
    </source>
</evidence>
<dbReference type="SUPFAM" id="SSF52728">
    <property type="entry name" value="PTS IIb component"/>
    <property type="match status" value="1"/>
</dbReference>
<evidence type="ECO:0000256" key="2">
    <source>
        <dbReference type="ARBA" id="ARBA00022448"/>
    </source>
</evidence>
<name>A0A1B9P0L2_ALILO</name>
<dbReference type="Proteomes" id="UP000093523">
    <property type="component" value="Unassembled WGS sequence"/>
</dbReference>
<dbReference type="OrthoDB" id="7065728at2"/>
<reference evidence="9 10" key="1">
    <citation type="submission" date="2016-06" db="EMBL/GenBank/DDBJ databases">
        <authorList>
            <person name="Kjaerup R.B."/>
            <person name="Dalgaard T.S."/>
            <person name="Juul-Madsen H.R."/>
        </authorList>
    </citation>
    <scope>NUCLEOTIDE SEQUENCE [LARGE SCALE GENOMIC DNA]</scope>
    <source>
        <strain evidence="9 10">1S159</strain>
    </source>
</reference>
<dbReference type="AlphaFoldDB" id="A0A1B9P0L2"/>
<accession>A0A1B9P0L2</accession>
<keyword evidence="5" id="KW-0808">Transferase</keyword>
<comment type="subcellular location">
    <subcellularLocation>
        <location evidence="1">Cytoplasm</location>
    </subcellularLocation>
</comment>
<sequence>MANIVLARIDERLIHGQIRLQWGKHSGANTIIVANDEIAGLEPLQGPFKASAGSDFAVLFRTIQQTIDNLPKAGPDRKILVLCKDPIDFARIVQGGIKLPHINIGNMHFHEGRIQVNKYINVNEKDMEAFEILKEHGSSCTVQHMPESEKECIFSLTKNLNI</sequence>
<evidence type="ECO:0000256" key="1">
    <source>
        <dbReference type="ARBA" id="ARBA00004496"/>
    </source>
</evidence>
<organism evidence="9 10">
    <name type="scientific">Aliivibrio logei</name>
    <name type="common">Vibrio logei</name>
    <dbReference type="NCBI Taxonomy" id="688"/>
    <lineage>
        <taxon>Bacteria</taxon>
        <taxon>Pseudomonadati</taxon>
        <taxon>Pseudomonadota</taxon>
        <taxon>Gammaproteobacteria</taxon>
        <taxon>Vibrionales</taxon>
        <taxon>Vibrionaceae</taxon>
        <taxon>Aliivibrio</taxon>
    </lineage>
</organism>
<keyword evidence="3" id="KW-0963">Cytoplasm</keyword>
<keyword evidence="4" id="KW-0762">Sugar transport</keyword>
<comment type="caution">
    <text evidence="9">The sequence shown here is derived from an EMBL/GenBank/DDBJ whole genome shotgun (WGS) entry which is preliminary data.</text>
</comment>
<dbReference type="EMBL" id="MAJU01000008">
    <property type="protein sequence ID" value="OCH21890.1"/>
    <property type="molecule type" value="Genomic_DNA"/>
</dbReference>
<gene>
    <name evidence="9" type="ORF">A6E04_08500</name>
</gene>
<dbReference type="InterPro" id="IPR036667">
    <property type="entry name" value="PTS_IIB_sorbose-sp_sf"/>
</dbReference>
<dbReference type="InterPro" id="IPR004720">
    <property type="entry name" value="PTS_IIB_sorbose-sp"/>
</dbReference>
<dbReference type="Pfam" id="PF03830">
    <property type="entry name" value="PTSIIB_sorb"/>
    <property type="match status" value="1"/>
</dbReference>
<feature type="domain" description="PTS EIIB type-4" evidence="8">
    <location>
        <begin position="1"/>
        <end position="162"/>
    </location>
</feature>
<evidence type="ECO:0000313" key="10">
    <source>
        <dbReference type="Proteomes" id="UP000093523"/>
    </source>
</evidence>
<keyword evidence="7" id="KW-0418">Kinase</keyword>
<evidence type="ECO:0000256" key="6">
    <source>
        <dbReference type="ARBA" id="ARBA00022683"/>
    </source>
</evidence>
<dbReference type="GO" id="GO:0009401">
    <property type="term" value="P:phosphoenolpyruvate-dependent sugar phosphotransferase system"/>
    <property type="evidence" value="ECO:0007669"/>
    <property type="project" value="UniProtKB-KW"/>
</dbReference>